<keyword evidence="2" id="KW-1185">Reference proteome</keyword>
<evidence type="ECO:0000313" key="2">
    <source>
        <dbReference type="Proteomes" id="UP000886501"/>
    </source>
</evidence>
<dbReference type="EMBL" id="MU117966">
    <property type="protein sequence ID" value="KAF9652829.1"/>
    <property type="molecule type" value="Genomic_DNA"/>
</dbReference>
<organism evidence="1 2">
    <name type="scientific">Thelephora ganbajun</name>
    <name type="common">Ganba fungus</name>
    <dbReference type="NCBI Taxonomy" id="370292"/>
    <lineage>
        <taxon>Eukaryota</taxon>
        <taxon>Fungi</taxon>
        <taxon>Dikarya</taxon>
        <taxon>Basidiomycota</taxon>
        <taxon>Agaricomycotina</taxon>
        <taxon>Agaricomycetes</taxon>
        <taxon>Thelephorales</taxon>
        <taxon>Thelephoraceae</taxon>
        <taxon>Thelephora</taxon>
    </lineage>
</organism>
<reference evidence="1" key="1">
    <citation type="submission" date="2019-10" db="EMBL/GenBank/DDBJ databases">
        <authorList>
            <consortium name="DOE Joint Genome Institute"/>
            <person name="Kuo A."/>
            <person name="Miyauchi S."/>
            <person name="Kiss E."/>
            <person name="Drula E."/>
            <person name="Kohler A."/>
            <person name="Sanchez-Garcia M."/>
            <person name="Andreopoulos B."/>
            <person name="Barry K.W."/>
            <person name="Bonito G."/>
            <person name="Buee M."/>
            <person name="Carver A."/>
            <person name="Chen C."/>
            <person name="Cichocki N."/>
            <person name="Clum A."/>
            <person name="Culley D."/>
            <person name="Crous P.W."/>
            <person name="Fauchery L."/>
            <person name="Girlanda M."/>
            <person name="Hayes R."/>
            <person name="Keri Z."/>
            <person name="Labutti K."/>
            <person name="Lipzen A."/>
            <person name="Lombard V."/>
            <person name="Magnuson J."/>
            <person name="Maillard F."/>
            <person name="Morin E."/>
            <person name="Murat C."/>
            <person name="Nolan M."/>
            <person name="Ohm R."/>
            <person name="Pangilinan J."/>
            <person name="Pereira M."/>
            <person name="Perotto S."/>
            <person name="Peter M."/>
            <person name="Riley R."/>
            <person name="Sitrit Y."/>
            <person name="Stielow B."/>
            <person name="Szollosi G."/>
            <person name="Zifcakova L."/>
            <person name="Stursova M."/>
            <person name="Spatafora J.W."/>
            <person name="Tedersoo L."/>
            <person name="Vaario L.-M."/>
            <person name="Yamada A."/>
            <person name="Yan M."/>
            <person name="Wang P."/>
            <person name="Xu J."/>
            <person name="Bruns T."/>
            <person name="Baldrian P."/>
            <person name="Vilgalys R."/>
            <person name="Henrissat B."/>
            <person name="Grigoriev I.V."/>
            <person name="Hibbett D."/>
            <person name="Nagy L.G."/>
            <person name="Martin F.M."/>
        </authorList>
    </citation>
    <scope>NUCLEOTIDE SEQUENCE</scope>
    <source>
        <strain evidence="1">P2</strain>
    </source>
</reference>
<proteinExistence type="predicted"/>
<protein>
    <submittedName>
        <fullName evidence="1">Uncharacterized protein</fullName>
    </submittedName>
</protein>
<name>A0ACB6ZTG3_THEGA</name>
<dbReference type="Proteomes" id="UP000886501">
    <property type="component" value="Unassembled WGS sequence"/>
</dbReference>
<reference evidence="1" key="2">
    <citation type="journal article" date="2020" name="Nat. Commun.">
        <title>Large-scale genome sequencing of mycorrhizal fungi provides insights into the early evolution of symbiotic traits.</title>
        <authorList>
            <person name="Miyauchi S."/>
            <person name="Kiss E."/>
            <person name="Kuo A."/>
            <person name="Drula E."/>
            <person name="Kohler A."/>
            <person name="Sanchez-Garcia M."/>
            <person name="Morin E."/>
            <person name="Andreopoulos B."/>
            <person name="Barry K.W."/>
            <person name="Bonito G."/>
            <person name="Buee M."/>
            <person name="Carver A."/>
            <person name="Chen C."/>
            <person name="Cichocki N."/>
            <person name="Clum A."/>
            <person name="Culley D."/>
            <person name="Crous P.W."/>
            <person name="Fauchery L."/>
            <person name="Girlanda M."/>
            <person name="Hayes R.D."/>
            <person name="Keri Z."/>
            <person name="LaButti K."/>
            <person name="Lipzen A."/>
            <person name="Lombard V."/>
            <person name="Magnuson J."/>
            <person name="Maillard F."/>
            <person name="Murat C."/>
            <person name="Nolan M."/>
            <person name="Ohm R.A."/>
            <person name="Pangilinan J."/>
            <person name="Pereira M.F."/>
            <person name="Perotto S."/>
            <person name="Peter M."/>
            <person name="Pfister S."/>
            <person name="Riley R."/>
            <person name="Sitrit Y."/>
            <person name="Stielow J.B."/>
            <person name="Szollosi G."/>
            <person name="Zifcakova L."/>
            <person name="Stursova M."/>
            <person name="Spatafora J.W."/>
            <person name="Tedersoo L."/>
            <person name="Vaario L.M."/>
            <person name="Yamada A."/>
            <person name="Yan M."/>
            <person name="Wang P."/>
            <person name="Xu J."/>
            <person name="Bruns T."/>
            <person name="Baldrian P."/>
            <person name="Vilgalys R."/>
            <person name="Dunand C."/>
            <person name="Henrissat B."/>
            <person name="Grigoriev I.V."/>
            <person name="Hibbett D."/>
            <person name="Nagy L.G."/>
            <person name="Martin F.M."/>
        </authorList>
    </citation>
    <scope>NUCLEOTIDE SEQUENCE</scope>
    <source>
        <strain evidence="1">P2</strain>
    </source>
</reference>
<accession>A0ACB6ZTG3</accession>
<gene>
    <name evidence="1" type="ORF">BDM02DRAFT_3160237</name>
</gene>
<sequence>MDRTSQHRPAHQTKSEKILKYSGYSLRQSDDGVTNGTTLWLGGQILSAYLPTLKTRPGKAIELGSGIGLSALTLASLSWDVVATDLPNVIDSVLSQNVSNNAHLTAGTIHVRELDWVAKPEQWSWTDANSVSSPSLSKDPPTEDPIGPPFDLIVTSDTVYIPQLAQHLLHTIHTLASLSLTGGKSPLILLCFERRDPLLIDRTLNDARQLWGIKPERVPHKKLTQAMEKAGLKWEKEDWDGVELWKLKLAKSLKGATGEAGS</sequence>
<comment type="caution">
    <text evidence="1">The sequence shown here is derived from an EMBL/GenBank/DDBJ whole genome shotgun (WGS) entry which is preliminary data.</text>
</comment>
<evidence type="ECO:0000313" key="1">
    <source>
        <dbReference type="EMBL" id="KAF9652829.1"/>
    </source>
</evidence>